<keyword evidence="3" id="KW-0810">Translation regulation</keyword>
<dbReference type="InterPro" id="IPR016024">
    <property type="entry name" value="ARM-type_fold"/>
</dbReference>
<dbReference type="Pfam" id="PF02854">
    <property type="entry name" value="MIF4G"/>
    <property type="match status" value="1"/>
</dbReference>
<dbReference type="InterPro" id="IPR003890">
    <property type="entry name" value="MIF4G-like_typ-3"/>
</dbReference>
<evidence type="ECO:0000313" key="7">
    <source>
        <dbReference type="Proteomes" id="UP000261580"/>
    </source>
</evidence>
<protein>
    <recommendedName>
        <fullName evidence="4">Polyadenylate-binding protein-interacting protein 1</fullName>
    </recommendedName>
</protein>
<dbReference type="GeneTree" id="ENSGT00940000153432"/>
<dbReference type="SUPFAM" id="SSF48371">
    <property type="entry name" value="ARM repeat"/>
    <property type="match status" value="1"/>
</dbReference>
<feature type="domain" description="MIF4G" evidence="5">
    <location>
        <begin position="59"/>
        <end position="276"/>
    </location>
</feature>
<dbReference type="Gene3D" id="1.25.40.180">
    <property type="match status" value="1"/>
</dbReference>
<evidence type="ECO:0000256" key="3">
    <source>
        <dbReference type="ARBA" id="ARBA00022845"/>
    </source>
</evidence>
<evidence type="ECO:0000256" key="1">
    <source>
        <dbReference type="ARBA" id="ARBA00004496"/>
    </source>
</evidence>
<keyword evidence="7" id="KW-1185">Reference proteome</keyword>
<dbReference type="GO" id="GO:0006446">
    <property type="term" value="P:regulation of translational initiation"/>
    <property type="evidence" value="ECO:0007669"/>
    <property type="project" value="TreeGrafter"/>
</dbReference>
<dbReference type="SMART" id="SM00543">
    <property type="entry name" value="MIF4G"/>
    <property type="match status" value="1"/>
</dbReference>
<organism evidence="6 7">
    <name type="scientific">Neolamprologus brichardi</name>
    <name type="common">Fairy cichlid</name>
    <name type="synonym">Lamprologus brichardi</name>
    <dbReference type="NCBI Taxonomy" id="32507"/>
    <lineage>
        <taxon>Eukaryota</taxon>
        <taxon>Metazoa</taxon>
        <taxon>Chordata</taxon>
        <taxon>Craniata</taxon>
        <taxon>Vertebrata</taxon>
        <taxon>Euteleostomi</taxon>
        <taxon>Actinopterygii</taxon>
        <taxon>Neopterygii</taxon>
        <taxon>Teleostei</taxon>
        <taxon>Neoteleostei</taxon>
        <taxon>Acanthomorphata</taxon>
        <taxon>Ovalentaria</taxon>
        <taxon>Cichlomorphae</taxon>
        <taxon>Cichliformes</taxon>
        <taxon>Cichlidae</taxon>
        <taxon>African cichlids</taxon>
        <taxon>Pseudocrenilabrinae</taxon>
        <taxon>Lamprologini</taxon>
        <taxon>Neolamprologus</taxon>
    </lineage>
</organism>
<dbReference type="FunFam" id="1.25.40.180:FF:000016">
    <property type="entry name" value="polyadenylate-binding protein-interacting protein 1 isoform X1"/>
    <property type="match status" value="1"/>
</dbReference>
<reference evidence="6" key="2">
    <citation type="submission" date="2025-09" db="UniProtKB">
        <authorList>
            <consortium name="Ensembl"/>
        </authorList>
    </citation>
    <scope>IDENTIFICATION</scope>
</reference>
<name>A0A3Q4N622_NEOBR</name>
<comment type="subcellular location">
    <subcellularLocation>
        <location evidence="1">Cytoplasm</location>
    </subcellularLocation>
</comment>
<dbReference type="PANTHER" id="PTHR23254">
    <property type="entry name" value="EIF4G DOMAIN PROTEIN"/>
    <property type="match status" value="1"/>
</dbReference>
<keyword evidence="2" id="KW-0963">Cytoplasm</keyword>
<dbReference type="PANTHER" id="PTHR23254:SF15">
    <property type="entry name" value="POLYADENYLATE-BINDING PROTEIN-INTERACTING PROTEIN 1"/>
    <property type="match status" value="1"/>
</dbReference>
<accession>A0A3Q4N622</accession>
<dbReference type="Ensembl" id="ENSNBRT00000028539.1">
    <property type="protein sequence ID" value="ENSNBRP00000027814.1"/>
    <property type="gene ID" value="ENSNBRG00000021188.1"/>
</dbReference>
<dbReference type="GO" id="GO:0005737">
    <property type="term" value="C:cytoplasm"/>
    <property type="evidence" value="ECO:0007669"/>
    <property type="project" value="UniProtKB-SubCell"/>
</dbReference>
<evidence type="ECO:0000256" key="2">
    <source>
        <dbReference type="ARBA" id="ARBA00022490"/>
    </source>
</evidence>
<evidence type="ECO:0000256" key="4">
    <source>
        <dbReference type="ARBA" id="ARBA00074029"/>
    </source>
</evidence>
<dbReference type="GO" id="GO:0003723">
    <property type="term" value="F:RNA binding"/>
    <property type="evidence" value="ECO:0007669"/>
    <property type="project" value="InterPro"/>
</dbReference>
<reference evidence="6" key="1">
    <citation type="submission" date="2025-08" db="UniProtKB">
        <authorList>
            <consortium name="Ensembl"/>
        </authorList>
    </citation>
    <scope>IDENTIFICATION</scope>
</reference>
<evidence type="ECO:0000259" key="5">
    <source>
        <dbReference type="SMART" id="SM00543"/>
    </source>
</evidence>
<dbReference type="GO" id="GO:0008494">
    <property type="term" value="F:translation activator activity"/>
    <property type="evidence" value="ECO:0007669"/>
    <property type="project" value="TreeGrafter"/>
</dbReference>
<dbReference type="InterPro" id="IPR051367">
    <property type="entry name" value="mRNA_TranslReg/HistoneTransl"/>
</dbReference>
<dbReference type="Bgee" id="ENSNBRG00000021188">
    <property type="expression patterns" value="Expressed in blood and 9 other cell types or tissues"/>
</dbReference>
<sequence>MIKSSKLSANAPEFVPLGFNQYDFLLNFSLNFHIFLSIFVKDSAYYDDSDAYYGEPTLADTVTDFLGHLSSSPGSFESDVEDITGILNSWVTTEELLKELVELIYTQSTSIPNFAYTGARLCNYLSHHLIIAPASGNFRQLLLKRCQTEFQQRDAAVRGEPETQKKFHSYVLFLGELYLHLEIKSGQGPPVRARVLLGALKDLLISLFSSPVDANLICAVKLLKLTGSVLDDSWKESGESHMGELIKRIEDIVLDAACSRDVRQMLLKLVELRSSDWGRVLAAAAASSATPDNDPNYFMNEPTFYTEDGTPFTAADPGQSTDMSIYDFEDEMEPEIEEAFENFCLESERKRQQ</sequence>
<dbReference type="Proteomes" id="UP000261580">
    <property type="component" value="Unassembled WGS sequence"/>
</dbReference>
<evidence type="ECO:0000313" key="6">
    <source>
        <dbReference type="Ensembl" id="ENSNBRP00000027814.1"/>
    </source>
</evidence>
<dbReference type="AlphaFoldDB" id="A0A3Q4N622"/>
<proteinExistence type="predicted"/>